<sequence>MLDFIVPLVMGEDHLGLSVGLTQFAAGVGSIIGGESSGAMAHMHGVFYFAGTALVLSGVCAVVLHVKVAARVMVKDLKQEDPPENGQARDIRDGEGPGRRRFPRLLKLSLNVLFQIVRCPHWALVPWERLLQQCHAQHKLKGDRKQFETTRASASQRSSVPQGQVTQAGTEEPSTGKITFGAAVIFPAVLMSPVFLSNTIDGIESEGVANGQKLRETYDIFYGLFGIIAGILIVMVGYRYVALAGAVMGILGNLIAAASPRSLSTLSASIGFLNGSEDLNLTVAVLEYHKEKSLRFLVSLPPGTDFSSAWRFVHGYHTFYYSALVIPGAACLAPLNLIMEGTRKETYVSRALSIKSGGLELLKSPVFYVLVGVFFCTGL</sequence>
<gene>
    <name evidence="3" type="ORF">BaRGS_00016101</name>
</gene>
<feature type="compositionally biased region" description="Polar residues" evidence="1">
    <location>
        <begin position="149"/>
        <end position="174"/>
    </location>
</feature>
<evidence type="ECO:0000256" key="2">
    <source>
        <dbReference type="SAM" id="Phobius"/>
    </source>
</evidence>
<keyword evidence="4" id="KW-1185">Reference proteome</keyword>
<evidence type="ECO:0000313" key="3">
    <source>
        <dbReference type="EMBL" id="KAK7492622.1"/>
    </source>
</evidence>
<feature type="transmembrane region" description="Helical" evidence="2">
    <location>
        <begin position="319"/>
        <end position="339"/>
    </location>
</feature>
<keyword evidence="2" id="KW-0472">Membrane</keyword>
<feature type="transmembrane region" description="Helical" evidence="2">
    <location>
        <begin position="46"/>
        <end position="66"/>
    </location>
</feature>
<dbReference type="EMBL" id="JACVVK020000101">
    <property type="protein sequence ID" value="KAK7492622.1"/>
    <property type="molecule type" value="Genomic_DNA"/>
</dbReference>
<dbReference type="InterPro" id="IPR036259">
    <property type="entry name" value="MFS_trans_sf"/>
</dbReference>
<reference evidence="3 4" key="1">
    <citation type="journal article" date="2023" name="Sci. Data">
        <title>Genome assembly of the Korean intertidal mud-creeper Batillaria attramentaria.</title>
        <authorList>
            <person name="Patra A.K."/>
            <person name="Ho P.T."/>
            <person name="Jun S."/>
            <person name="Lee S.J."/>
            <person name="Kim Y."/>
            <person name="Won Y.J."/>
        </authorList>
    </citation>
    <scope>NUCLEOTIDE SEQUENCE [LARGE SCALE GENOMIC DNA]</scope>
    <source>
        <strain evidence="3">Wonlab-2016</strain>
    </source>
</reference>
<feature type="transmembrane region" description="Helical" evidence="2">
    <location>
        <begin position="220"/>
        <end position="238"/>
    </location>
</feature>
<name>A0ABD0KZM6_9CAEN</name>
<keyword evidence="2" id="KW-0812">Transmembrane</keyword>
<evidence type="ECO:0000313" key="4">
    <source>
        <dbReference type="Proteomes" id="UP001519460"/>
    </source>
</evidence>
<dbReference type="SUPFAM" id="SSF103473">
    <property type="entry name" value="MFS general substrate transporter"/>
    <property type="match status" value="1"/>
</dbReference>
<dbReference type="Proteomes" id="UP001519460">
    <property type="component" value="Unassembled WGS sequence"/>
</dbReference>
<accession>A0ABD0KZM6</accession>
<feature type="non-terminal residue" evidence="3">
    <location>
        <position position="379"/>
    </location>
</feature>
<keyword evidence="2" id="KW-1133">Transmembrane helix</keyword>
<evidence type="ECO:0000256" key="1">
    <source>
        <dbReference type="SAM" id="MobiDB-lite"/>
    </source>
</evidence>
<proteinExistence type="predicted"/>
<protein>
    <submittedName>
        <fullName evidence="3">Uncharacterized protein</fullName>
    </submittedName>
</protein>
<dbReference type="AlphaFoldDB" id="A0ABD0KZM6"/>
<comment type="caution">
    <text evidence="3">The sequence shown here is derived from an EMBL/GenBank/DDBJ whole genome shotgun (WGS) entry which is preliminary data.</text>
</comment>
<organism evidence="3 4">
    <name type="scientific">Batillaria attramentaria</name>
    <dbReference type="NCBI Taxonomy" id="370345"/>
    <lineage>
        <taxon>Eukaryota</taxon>
        <taxon>Metazoa</taxon>
        <taxon>Spiralia</taxon>
        <taxon>Lophotrochozoa</taxon>
        <taxon>Mollusca</taxon>
        <taxon>Gastropoda</taxon>
        <taxon>Caenogastropoda</taxon>
        <taxon>Sorbeoconcha</taxon>
        <taxon>Cerithioidea</taxon>
        <taxon>Batillariidae</taxon>
        <taxon>Batillaria</taxon>
    </lineage>
</organism>
<feature type="region of interest" description="Disordered" evidence="1">
    <location>
        <begin position="145"/>
        <end position="174"/>
    </location>
</feature>